<proteinExistence type="inferred from homology"/>
<name>A0A7R8W0N6_9CRUS</name>
<dbReference type="EMBL" id="OB660068">
    <property type="protein sequence ID" value="CAD7222513.1"/>
    <property type="molecule type" value="Genomic_DNA"/>
</dbReference>
<keyword evidence="1" id="KW-0012">Acyltransferase</keyword>
<evidence type="ECO:0000256" key="1">
    <source>
        <dbReference type="RuleBase" id="RU000586"/>
    </source>
</evidence>
<dbReference type="Gene3D" id="3.40.630.170">
    <property type="match status" value="1"/>
</dbReference>
<dbReference type="InterPro" id="IPR016181">
    <property type="entry name" value="Acyl_CoA_acyltransferase"/>
</dbReference>
<evidence type="ECO:0000256" key="3">
    <source>
        <dbReference type="SAM" id="MobiDB-lite"/>
    </source>
</evidence>
<dbReference type="InterPro" id="IPR000903">
    <property type="entry name" value="NMT"/>
</dbReference>
<evidence type="ECO:0000256" key="2">
    <source>
        <dbReference type="RuleBase" id="RU004178"/>
    </source>
</evidence>
<comment type="similarity">
    <text evidence="2">Belongs to the NMT family.</text>
</comment>
<accession>A0A7R8W0N6</accession>
<dbReference type="InterPro" id="IPR022678">
    <property type="entry name" value="NMT_CS"/>
</dbReference>
<comment type="catalytic activity">
    <reaction evidence="1">
        <text>N-terminal glycyl-[protein] + tetradecanoyl-CoA = N-tetradecanoylglycyl-[protein] + CoA + H(+)</text>
        <dbReference type="Rhea" id="RHEA:15521"/>
        <dbReference type="Rhea" id="RHEA-COMP:12666"/>
        <dbReference type="Rhea" id="RHEA-COMP:12667"/>
        <dbReference type="ChEBI" id="CHEBI:15378"/>
        <dbReference type="ChEBI" id="CHEBI:57287"/>
        <dbReference type="ChEBI" id="CHEBI:57385"/>
        <dbReference type="ChEBI" id="CHEBI:64723"/>
        <dbReference type="ChEBI" id="CHEBI:133050"/>
        <dbReference type="EC" id="2.3.1.97"/>
    </reaction>
</comment>
<dbReference type="GO" id="GO:0005737">
    <property type="term" value="C:cytoplasm"/>
    <property type="evidence" value="ECO:0007669"/>
    <property type="project" value="TreeGrafter"/>
</dbReference>
<dbReference type="PANTHER" id="PTHR11377:SF5">
    <property type="entry name" value="GLYCYLPEPTIDE N-TETRADECANOYLTRANSFERASE"/>
    <property type="match status" value="1"/>
</dbReference>
<reference evidence="5" key="1">
    <citation type="submission" date="2020-11" db="EMBL/GenBank/DDBJ databases">
        <authorList>
            <person name="Tran Van P."/>
        </authorList>
    </citation>
    <scope>NUCLEOTIDE SEQUENCE</scope>
</reference>
<evidence type="ECO:0000259" key="4">
    <source>
        <dbReference type="Pfam" id="PF02799"/>
    </source>
</evidence>
<feature type="domain" description="Glycylpeptide N-tetradecanoyltransferase C-terminal" evidence="4">
    <location>
        <begin position="99"/>
        <end position="249"/>
    </location>
</feature>
<protein>
    <recommendedName>
        <fullName evidence="1">Glycylpeptide N-tetradecanoyltransferase</fullName>
        <ecNumber evidence="1">2.3.1.97</ecNumber>
    </recommendedName>
</protein>
<keyword evidence="1" id="KW-0808">Transferase</keyword>
<dbReference type="GO" id="GO:0004379">
    <property type="term" value="F:glycylpeptide N-tetradecanoyltransferase activity"/>
    <property type="evidence" value="ECO:0007669"/>
    <property type="project" value="UniProtKB-EC"/>
</dbReference>
<gene>
    <name evidence="5" type="ORF">CTOB1V02_LOCUS515</name>
</gene>
<evidence type="ECO:0000313" key="5">
    <source>
        <dbReference type="EMBL" id="CAD7222513.1"/>
    </source>
</evidence>
<dbReference type="PROSITE" id="PS00976">
    <property type="entry name" value="NMT_2"/>
    <property type="match status" value="1"/>
</dbReference>
<dbReference type="EC" id="2.3.1.97" evidence="1"/>
<dbReference type="AlphaFoldDB" id="A0A7R8W0N6"/>
<sequence length="258" mass="28636">MNSEPEHSQGEGTAPSGVGEEGSASQKQGPTRNKKKKNRGRAEVATASQENDHEPAGESSDGATSKKMAATVDIQRALELLSLGKGKVRTAKTLEQAAVRWRPMVEKDCSEVHKLLNAYLNKFLLLPLFTLDDFKHWFLPRDGIVASYVVEKAGKITDFVSFYTLPSTVVNHPVHKTLKAAYAFYNVSTATPWIELMQDALISAKAQGFDVFNALDLMDNKEFLEHLKFGIGDGNLQYYLYNWRCPEMGPEQVGLVLQ</sequence>
<dbReference type="InterPro" id="IPR022677">
    <property type="entry name" value="NMT_C"/>
</dbReference>
<dbReference type="OrthoDB" id="60315at2759"/>
<feature type="region of interest" description="Disordered" evidence="3">
    <location>
        <begin position="1"/>
        <end position="67"/>
    </location>
</feature>
<dbReference type="PANTHER" id="PTHR11377">
    <property type="entry name" value="N-MYRISTOYL TRANSFERASE"/>
    <property type="match status" value="1"/>
</dbReference>
<comment type="function">
    <text evidence="1">Adds a myristoyl group to the N-terminal glycine residue of certain cellular proteins.</text>
</comment>
<dbReference type="SUPFAM" id="SSF55729">
    <property type="entry name" value="Acyl-CoA N-acyltransferases (Nat)"/>
    <property type="match status" value="1"/>
</dbReference>
<dbReference type="Pfam" id="PF02799">
    <property type="entry name" value="NMT_C"/>
    <property type="match status" value="1"/>
</dbReference>
<organism evidence="5">
    <name type="scientific">Cyprideis torosa</name>
    <dbReference type="NCBI Taxonomy" id="163714"/>
    <lineage>
        <taxon>Eukaryota</taxon>
        <taxon>Metazoa</taxon>
        <taxon>Ecdysozoa</taxon>
        <taxon>Arthropoda</taxon>
        <taxon>Crustacea</taxon>
        <taxon>Oligostraca</taxon>
        <taxon>Ostracoda</taxon>
        <taxon>Podocopa</taxon>
        <taxon>Podocopida</taxon>
        <taxon>Cytherocopina</taxon>
        <taxon>Cytheroidea</taxon>
        <taxon>Cytherideidae</taxon>
        <taxon>Cyprideis</taxon>
    </lineage>
</organism>